<evidence type="ECO:0000313" key="8">
    <source>
        <dbReference type="Proteomes" id="UP000237830"/>
    </source>
</evidence>
<evidence type="ECO:0000259" key="2">
    <source>
        <dbReference type="PROSITE" id="PS50943"/>
    </source>
</evidence>
<dbReference type="AlphaFoldDB" id="A0A1H5MTI7"/>
<dbReference type="PROSITE" id="PS50943">
    <property type="entry name" value="HTH_CROC1"/>
    <property type="match status" value="1"/>
</dbReference>
<reference evidence="4 10" key="4">
    <citation type="submission" date="2019-09" db="EMBL/GenBank/DDBJ databases">
        <title>Draft genome sequences of 48 bacterial type strains from the CCUG.</title>
        <authorList>
            <person name="Tunovic T."/>
            <person name="Pineiro-Iglesias B."/>
            <person name="Unosson C."/>
            <person name="Inganas E."/>
            <person name="Ohlen M."/>
            <person name="Cardew S."/>
            <person name="Jensie-Markopoulos S."/>
            <person name="Salva-Serra F."/>
            <person name="Jaen-Luchoro D."/>
            <person name="Karlsson R."/>
            <person name="Svensson-Stadler L."/>
            <person name="Chun J."/>
            <person name="Moore E."/>
        </authorList>
    </citation>
    <scope>NUCLEOTIDE SEQUENCE [LARGE SCALE GENOMIC DNA]</scope>
    <source>
        <strain evidence="4 10">CCUG 51524</strain>
    </source>
</reference>
<evidence type="ECO:0000313" key="5">
    <source>
        <dbReference type="EMBL" id="PTC29482.1"/>
    </source>
</evidence>
<evidence type="ECO:0000313" key="9">
    <source>
        <dbReference type="Proteomes" id="UP000240476"/>
    </source>
</evidence>
<dbReference type="Proteomes" id="UP000423257">
    <property type="component" value="Unassembled WGS sequence"/>
</dbReference>
<evidence type="ECO:0000313" key="7">
    <source>
        <dbReference type="Proteomes" id="UP000199129"/>
    </source>
</evidence>
<keyword evidence="1" id="KW-0175">Coiled coil</keyword>
<dbReference type="Proteomes" id="UP000240476">
    <property type="component" value="Unassembled WGS sequence"/>
</dbReference>
<dbReference type="SUPFAM" id="SSF47413">
    <property type="entry name" value="lambda repressor-like DNA-binding domains"/>
    <property type="match status" value="1"/>
</dbReference>
<dbReference type="CDD" id="cd00093">
    <property type="entry name" value="HTH_XRE"/>
    <property type="match status" value="1"/>
</dbReference>
<evidence type="ECO:0000313" key="3">
    <source>
        <dbReference type="EMBL" id="AVE05192.1"/>
    </source>
</evidence>
<feature type="coiled-coil region" evidence="1">
    <location>
        <begin position="108"/>
        <end position="135"/>
    </location>
</feature>
<reference evidence="6 7" key="1">
    <citation type="submission" date="2016-10" db="EMBL/GenBank/DDBJ databases">
        <authorList>
            <person name="de Groot N.N."/>
        </authorList>
    </citation>
    <scope>NUCLEOTIDE SEQUENCE [LARGE SCALE GENOMIC DNA]</scope>
    <source>
        <strain evidence="6 7">BS3265</strain>
    </source>
</reference>
<organism evidence="6 7">
    <name type="scientific">Pseudomonas palleroniana</name>
    <dbReference type="NCBI Taxonomy" id="191390"/>
    <lineage>
        <taxon>Bacteria</taxon>
        <taxon>Pseudomonadati</taxon>
        <taxon>Pseudomonadota</taxon>
        <taxon>Gammaproteobacteria</taxon>
        <taxon>Pseudomonadales</taxon>
        <taxon>Pseudomonadaceae</taxon>
        <taxon>Pseudomonas</taxon>
    </lineage>
</organism>
<evidence type="ECO:0000256" key="1">
    <source>
        <dbReference type="SAM" id="Coils"/>
    </source>
</evidence>
<proteinExistence type="predicted"/>
<dbReference type="EMBL" id="FNUA01000002">
    <property type="protein sequence ID" value="SEE91688.1"/>
    <property type="molecule type" value="Genomic_DNA"/>
</dbReference>
<reference evidence="5 9" key="3">
    <citation type="submission" date="2018-03" db="EMBL/GenBank/DDBJ databases">
        <title>Draft genome sequence of the type strain of Pseudomonas palleroniana LMG 23076, isolated from rice in Cameroon.</title>
        <authorList>
            <person name="Tambong J.T."/>
        </authorList>
    </citation>
    <scope>NUCLEOTIDE SEQUENCE [LARGE SCALE GENOMIC DNA]</scope>
    <source>
        <strain evidence="5 9">LMG 23076</strain>
    </source>
</reference>
<feature type="domain" description="HTH cro/C1-type" evidence="2">
    <location>
        <begin position="7"/>
        <end position="61"/>
    </location>
</feature>
<evidence type="ECO:0000313" key="4">
    <source>
        <dbReference type="EMBL" id="KAB0564289.1"/>
    </source>
</evidence>
<dbReference type="InterPro" id="IPR001387">
    <property type="entry name" value="Cro/C1-type_HTH"/>
</dbReference>
<evidence type="ECO:0000313" key="10">
    <source>
        <dbReference type="Proteomes" id="UP000423257"/>
    </source>
</evidence>
<keyword evidence="9" id="KW-1185">Reference proteome</keyword>
<dbReference type="Gene3D" id="1.10.260.40">
    <property type="entry name" value="lambda repressor-like DNA-binding domains"/>
    <property type="match status" value="1"/>
</dbReference>
<dbReference type="Proteomes" id="UP000199129">
    <property type="component" value="Unassembled WGS sequence"/>
</dbReference>
<protein>
    <submittedName>
        <fullName evidence="6">Helix-turn-helix domain-containing protein</fullName>
    </submittedName>
</protein>
<gene>
    <name evidence="5" type="ORF">C9383_07305</name>
    <name evidence="3" type="ORF">CYL20_11780</name>
    <name evidence="4" type="ORF">F7R03_23190</name>
    <name evidence="6" type="ORF">SAMN04490198_3522</name>
</gene>
<evidence type="ECO:0000313" key="6">
    <source>
        <dbReference type="EMBL" id="SEE91688.1"/>
    </source>
</evidence>
<dbReference type="SMART" id="SM00530">
    <property type="entry name" value="HTH_XRE"/>
    <property type="match status" value="1"/>
</dbReference>
<reference evidence="3 8" key="2">
    <citation type="submission" date="2017-12" db="EMBL/GenBank/DDBJ databases">
        <title>Genome sequence of Pseudomonas palleroniana MAB3.</title>
        <authorList>
            <person name="Nascimento F.X."/>
        </authorList>
    </citation>
    <scope>NUCLEOTIDE SEQUENCE [LARGE SCALE GENOMIC DNA]</scope>
    <source>
        <strain evidence="3 8">MAB3</strain>
    </source>
</reference>
<dbReference type="Pfam" id="PF01381">
    <property type="entry name" value="HTH_3"/>
    <property type="match status" value="1"/>
</dbReference>
<accession>A0A1H5MTI7</accession>
<dbReference type="InterPro" id="IPR010982">
    <property type="entry name" value="Lambda_DNA-bd_dom_sf"/>
</dbReference>
<dbReference type="GO" id="GO:0003677">
    <property type="term" value="F:DNA binding"/>
    <property type="evidence" value="ECO:0007669"/>
    <property type="project" value="InterPro"/>
</dbReference>
<dbReference type="RefSeq" id="WP_090369181.1">
    <property type="nucleotide sequence ID" value="NZ_CP025494.1"/>
</dbReference>
<sequence>MGINDRIRLAIEARELSLKDAAKACGLSYSSLQNWVGGIREPRPEALIALGSHLGISIDWLLTGEGPMLRGAQSTSKIDDVTINPQERAILALYRSLGESDQRDIQSAAEEKKRIREIEQRVEDLTVALAEVKKHA</sequence>
<name>A0A1H5MTI7_9PSED</name>
<dbReference type="EMBL" id="CP025494">
    <property type="protein sequence ID" value="AVE05192.1"/>
    <property type="molecule type" value="Genomic_DNA"/>
</dbReference>
<dbReference type="Proteomes" id="UP000237830">
    <property type="component" value="Chromosome"/>
</dbReference>
<dbReference type="EMBL" id="VZPQ01000017">
    <property type="protein sequence ID" value="KAB0564289.1"/>
    <property type="molecule type" value="Genomic_DNA"/>
</dbReference>
<dbReference type="EMBL" id="PYWX01000024">
    <property type="protein sequence ID" value="PTC29482.1"/>
    <property type="molecule type" value="Genomic_DNA"/>
</dbReference>